<organism evidence="2 3">
    <name type="scientific">Sporolactobacillus shoreae</name>
    <dbReference type="NCBI Taxonomy" id="1465501"/>
    <lineage>
        <taxon>Bacteria</taxon>
        <taxon>Bacillati</taxon>
        <taxon>Bacillota</taxon>
        <taxon>Bacilli</taxon>
        <taxon>Bacillales</taxon>
        <taxon>Sporolactobacillaceae</taxon>
        <taxon>Sporolactobacillus</taxon>
    </lineage>
</organism>
<comment type="caution">
    <text evidence="2">The sequence shown here is derived from an EMBL/GenBank/DDBJ whole genome shotgun (WGS) entry which is preliminary data.</text>
</comment>
<dbReference type="OrthoDB" id="2987426at2"/>
<feature type="transmembrane region" description="Helical" evidence="1">
    <location>
        <begin position="35"/>
        <end position="54"/>
    </location>
</feature>
<dbReference type="RefSeq" id="WP_135347002.1">
    <property type="nucleotide sequence ID" value="NZ_SRJD01000001.1"/>
</dbReference>
<dbReference type="AlphaFoldDB" id="A0A4Z0GVN4"/>
<feature type="transmembrane region" description="Helical" evidence="1">
    <location>
        <begin position="107"/>
        <end position="126"/>
    </location>
</feature>
<feature type="transmembrane region" description="Helical" evidence="1">
    <location>
        <begin position="7"/>
        <end position="29"/>
    </location>
</feature>
<keyword evidence="1" id="KW-0472">Membrane</keyword>
<feature type="transmembrane region" description="Helical" evidence="1">
    <location>
        <begin position="252"/>
        <end position="270"/>
    </location>
</feature>
<name>A0A4Z0GVN4_9BACL</name>
<feature type="transmembrane region" description="Helical" evidence="1">
    <location>
        <begin position="66"/>
        <end position="95"/>
    </location>
</feature>
<feature type="transmembrane region" description="Helical" evidence="1">
    <location>
        <begin position="133"/>
        <end position="151"/>
    </location>
</feature>
<feature type="transmembrane region" description="Helical" evidence="1">
    <location>
        <begin position="163"/>
        <end position="182"/>
    </location>
</feature>
<feature type="transmembrane region" description="Helical" evidence="1">
    <location>
        <begin position="189"/>
        <end position="212"/>
    </location>
</feature>
<evidence type="ECO:0000256" key="1">
    <source>
        <dbReference type="SAM" id="Phobius"/>
    </source>
</evidence>
<reference evidence="2 3" key="1">
    <citation type="journal article" date="2015" name="Int. J. Syst. Evol. Microbiol.">
        <title>Sporolactobacillus shoreae sp. nov. and Sporolactobacillus spathodeae sp. nov., two spore-forming lactic acid bacteria isolated from tree barks in Thailand.</title>
        <authorList>
            <person name="Thamacharoensuk T."/>
            <person name="Kitahara M."/>
            <person name="Ohkuma M."/>
            <person name="Thongchul N."/>
            <person name="Tanasupawat S."/>
        </authorList>
    </citation>
    <scope>NUCLEOTIDE SEQUENCE [LARGE SCALE GENOMIC DNA]</scope>
    <source>
        <strain evidence="2 3">BK92</strain>
    </source>
</reference>
<keyword evidence="1" id="KW-1133">Transmembrane helix</keyword>
<gene>
    <name evidence="2" type="ORF">E4665_01375</name>
</gene>
<dbReference type="Proteomes" id="UP000298347">
    <property type="component" value="Unassembled WGS sequence"/>
</dbReference>
<sequence length="400" mass="46102">MTKLRHVLPLSLYFGYVLLLSYLILLPFSAANWTVFFPLAILAVIQGTLLTCLFKWNRMKLSNIWVLSIACSLTAFLFFHIPFLPSCLIAVLFTYFSSIGLERRNAAHLWLLFLVSSTVTIFDYLFSGISHRPLLFLILLAELVLLNIFLITENRSENRYLPVLTVAFICTAAILSLIVSILKPFFLWIYGFLFNVLLKNALYVIANAYWVLLNHFVTPEKSMRIKKALQNSNANQKSSDQIMPHIYPQHDYPYWMGLFLTAIVAVVLYLKFRKRNFHLPSAKESVSVTLTERSASFRNKRESKRLLGHLLPPRDPVRKAIFSLQKAAEKAGMGRRTTETLSDWLLRIEQGHPNQDLIHGYHKVRYGHHELSADEKKSFFASVDQVRRMIEASVAMRKKS</sequence>
<proteinExistence type="predicted"/>
<evidence type="ECO:0000313" key="3">
    <source>
        <dbReference type="Proteomes" id="UP000298347"/>
    </source>
</evidence>
<keyword evidence="3" id="KW-1185">Reference proteome</keyword>
<protein>
    <submittedName>
        <fullName evidence="2">DUF4129 domain-containing protein</fullName>
    </submittedName>
</protein>
<evidence type="ECO:0000313" key="2">
    <source>
        <dbReference type="EMBL" id="TGB00356.1"/>
    </source>
</evidence>
<accession>A0A4Z0GVN4</accession>
<keyword evidence="1" id="KW-0812">Transmembrane</keyword>
<dbReference type="EMBL" id="SRJD01000001">
    <property type="protein sequence ID" value="TGB00356.1"/>
    <property type="molecule type" value="Genomic_DNA"/>
</dbReference>